<dbReference type="SUPFAM" id="SSF47413">
    <property type="entry name" value="lambda repressor-like DNA-binding domains"/>
    <property type="match status" value="1"/>
</dbReference>
<dbReference type="AlphaFoldDB" id="A0A4V3A493"/>
<organism evidence="2 3">
    <name type="scientific">Secundilactobacillus malefermentans</name>
    <dbReference type="NCBI Taxonomy" id="176292"/>
    <lineage>
        <taxon>Bacteria</taxon>
        <taxon>Bacillati</taxon>
        <taxon>Bacillota</taxon>
        <taxon>Bacilli</taxon>
        <taxon>Lactobacillales</taxon>
        <taxon>Lactobacillaceae</taxon>
        <taxon>Secundilactobacillus</taxon>
    </lineage>
</organism>
<dbReference type="InterPro" id="IPR001387">
    <property type="entry name" value="Cro/C1-type_HTH"/>
</dbReference>
<dbReference type="EMBL" id="PUFO01000016">
    <property type="protein sequence ID" value="TDG79911.1"/>
    <property type="molecule type" value="Genomic_DNA"/>
</dbReference>
<dbReference type="InterPro" id="IPR010982">
    <property type="entry name" value="Lambda_DNA-bd_dom_sf"/>
</dbReference>
<protein>
    <recommendedName>
        <fullName evidence="1">HTH cro/C1-type domain-containing protein</fullName>
    </recommendedName>
</protein>
<proteinExistence type="predicted"/>
<reference evidence="2 3" key="1">
    <citation type="journal article" date="2019" name="Appl. Microbiol. Biotechnol.">
        <title>Uncovering carbohydrate metabolism through a genotype-phenotype association study of 56 lactic acid bacteria genomes.</title>
        <authorList>
            <person name="Buron-Moles G."/>
            <person name="Chailyan A."/>
            <person name="Dolejs I."/>
            <person name="Forster J."/>
            <person name="Miks M.H."/>
        </authorList>
    </citation>
    <scope>NUCLEOTIDE SEQUENCE [LARGE SCALE GENOMIC DNA]</scope>
    <source>
        <strain evidence="2 3">ATCC 49373</strain>
    </source>
</reference>
<dbReference type="InterPro" id="IPR013430">
    <property type="entry name" value="Toxin_antidote_HigA"/>
</dbReference>
<dbReference type="NCBIfam" id="TIGR02607">
    <property type="entry name" value="antidote_HigA"/>
    <property type="match status" value="1"/>
</dbReference>
<evidence type="ECO:0000259" key="1">
    <source>
        <dbReference type="PROSITE" id="PS50943"/>
    </source>
</evidence>
<comment type="caution">
    <text evidence="2">The sequence shown here is derived from an EMBL/GenBank/DDBJ whole genome shotgun (WGS) entry which is preliminary data.</text>
</comment>
<dbReference type="RefSeq" id="WP_010620307.1">
    <property type="nucleotide sequence ID" value="NZ_CP042371.1"/>
</dbReference>
<dbReference type="CDD" id="cd00093">
    <property type="entry name" value="HTH_XRE"/>
    <property type="match status" value="1"/>
</dbReference>
<keyword evidence="3" id="KW-1185">Reference proteome</keyword>
<dbReference type="Pfam" id="PF01381">
    <property type="entry name" value="HTH_3"/>
    <property type="match status" value="1"/>
</dbReference>
<accession>A0A4V3A493</accession>
<dbReference type="PROSITE" id="PS50943">
    <property type="entry name" value="HTH_CROC1"/>
    <property type="match status" value="1"/>
</dbReference>
<sequence>MANKVYEINPDYVTKPGDILSETLDSLNMTRSNLANKAGVTSQQVAHVISGEQLVTLSFANKLEIVLKVPASFWMNLETNYRKFLQD</sequence>
<dbReference type="GO" id="GO:0003677">
    <property type="term" value="F:DNA binding"/>
    <property type="evidence" value="ECO:0007669"/>
    <property type="project" value="InterPro"/>
</dbReference>
<dbReference type="Gene3D" id="1.10.260.40">
    <property type="entry name" value="lambda repressor-like DNA-binding domains"/>
    <property type="match status" value="1"/>
</dbReference>
<dbReference type="SMART" id="SM00530">
    <property type="entry name" value="HTH_XRE"/>
    <property type="match status" value="1"/>
</dbReference>
<feature type="domain" description="HTH cro/C1-type" evidence="1">
    <location>
        <begin position="20"/>
        <end position="74"/>
    </location>
</feature>
<evidence type="ECO:0000313" key="2">
    <source>
        <dbReference type="EMBL" id="TDG79911.1"/>
    </source>
</evidence>
<dbReference type="Proteomes" id="UP000294854">
    <property type="component" value="Unassembled WGS sequence"/>
</dbReference>
<gene>
    <name evidence="2" type="ORF">C5L31_002130</name>
</gene>
<evidence type="ECO:0000313" key="3">
    <source>
        <dbReference type="Proteomes" id="UP000294854"/>
    </source>
</evidence>
<name>A0A4V3A493_9LACO</name>